<organism evidence="2 3">
    <name type="scientific">Natrialba asiatica (strain ATCC 700177 / DSM 12278 / JCM 9576 / FERM P-10747 / NBRC 102637 / 172P1)</name>
    <dbReference type="NCBI Taxonomy" id="29540"/>
    <lineage>
        <taxon>Archaea</taxon>
        <taxon>Methanobacteriati</taxon>
        <taxon>Methanobacteriota</taxon>
        <taxon>Stenosarchaea group</taxon>
        <taxon>Halobacteria</taxon>
        <taxon>Halobacteriales</taxon>
        <taxon>Natrialbaceae</taxon>
        <taxon>Natrialba</taxon>
    </lineage>
</organism>
<dbReference type="eggNOG" id="arCOG06291">
    <property type="taxonomic scope" value="Archaea"/>
</dbReference>
<evidence type="ECO:0000256" key="1">
    <source>
        <dbReference type="SAM" id="MobiDB-lite"/>
    </source>
</evidence>
<keyword evidence="3" id="KW-1185">Reference proteome</keyword>
<evidence type="ECO:0000313" key="3">
    <source>
        <dbReference type="Proteomes" id="UP000011554"/>
    </source>
</evidence>
<dbReference type="InterPro" id="IPR055708">
    <property type="entry name" value="DUF7284"/>
</dbReference>
<dbReference type="EMBL" id="AOIO01000003">
    <property type="protein sequence ID" value="ELZ06127.1"/>
    <property type="molecule type" value="Genomic_DNA"/>
</dbReference>
<sequence length="335" mass="35535">MDVALALLIISACVVMIGVYLHSDDESVDGTRADRAYQTLSGSTITITYDMTAENESGHAPVDSDNFEVPDGLDPDESPELYRVTTYDSASALVAESALVGVEYDGQRPLAYADDVESSVDAAIRGQLVGSDDSIYAVATWEPYANSSISGTATAGDRPPRTADISSTSVTVSTRMAGADEEDYEALASSFYDARAAGSAGVDGTAGTLAELIVEAMFPVAETQYALESTRTENAVTVYDYRQLALAFGGDDLKAAVDEEITGVNPDANAANEQLAAGLADQITEDMRDDPIHDELDRLFAAHSDKDAFTTAAVPHLEEYVSIETVDLTVYVTDQ</sequence>
<protein>
    <submittedName>
        <fullName evidence="2">Uncharacterized protein</fullName>
    </submittedName>
</protein>
<dbReference type="PATRIC" id="fig|29540.5.peg.274"/>
<gene>
    <name evidence="2" type="ORF">C481_01305</name>
</gene>
<name>M0B6I8_NATA1</name>
<accession>M0B6I8</accession>
<dbReference type="Pfam" id="PF23955">
    <property type="entry name" value="DUF7284"/>
    <property type="match status" value="1"/>
</dbReference>
<evidence type="ECO:0000313" key="2">
    <source>
        <dbReference type="EMBL" id="ELZ06127.1"/>
    </source>
</evidence>
<comment type="caution">
    <text evidence="2">The sequence shown here is derived from an EMBL/GenBank/DDBJ whole genome shotgun (WGS) entry which is preliminary data.</text>
</comment>
<dbReference type="AlphaFoldDB" id="M0B6I8"/>
<dbReference type="Proteomes" id="UP000011554">
    <property type="component" value="Unassembled WGS sequence"/>
</dbReference>
<feature type="region of interest" description="Disordered" evidence="1">
    <location>
        <begin position="148"/>
        <end position="169"/>
    </location>
</feature>
<reference evidence="2 3" key="1">
    <citation type="journal article" date="2014" name="PLoS Genet.">
        <title>Phylogenetically driven sequencing of extremely halophilic archaea reveals strategies for static and dynamic osmo-response.</title>
        <authorList>
            <person name="Becker E.A."/>
            <person name="Seitzer P.M."/>
            <person name="Tritt A."/>
            <person name="Larsen D."/>
            <person name="Krusor M."/>
            <person name="Yao A.I."/>
            <person name="Wu D."/>
            <person name="Madern D."/>
            <person name="Eisen J.A."/>
            <person name="Darling A.E."/>
            <person name="Facciotti M.T."/>
        </authorList>
    </citation>
    <scope>NUCLEOTIDE SEQUENCE [LARGE SCALE GENOMIC DNA]</scope>
    <source>
        <strain evidence="2 3">DSM 12278</strain>
    </source>
</reference>
<dbReference type="STRING" id="29540.C481_01305"/>
<proteinExistence type="predicted"/>